<comment type="caution">
    <text evidence="14">The sequence shown here is derived from an EMBL/GenBank/DDBJ whole genome shotgun (WGS) entry which is preliminary data.</text>
</comment>
<dbReference type="Pfam" id="PF01435">
    <property type="entry name" value="Peptidase_M48"/>
    <property type="match status" value="1"/>
</dbReference>
<keyword evidence="5" id="KW-0479">Metal-binding</keyword>
<evidence type="ECO:0000256" key="8">
    <source>
        <dbReference type="ARBA" id="ARBA00022989"/>
    </source>
</evidence>
<dbReference type="EMBL" id="MAAO01000002">
    <property type="protein sequence ID" value="OUR99816.1"/>
    <property type="molecule type" value="Genomic_DNA"/>
</dbReference>
<dbReference type="PANTHER" id="PTHR43221">
    <property type="entry name" value="PROTEASE HTPX"/>
    <property type="match status" value="1"/>
</dbReference>
<evidence type="ECO:0000256" key="1">
    <source>
        <dbReference type="ARBA" id="ARBA00004651"/>
    </source>
</evidence>
<dbReference type="GO" id="GO:0005886">
    <property type="term" value="C:plasma membrane"/>
    <property type="evidence" value="ECO:0007669"/>
    <property type="project" value="UniProtKB-SubCell"/>
</dbReference>
<feature type="transmembrane region" description="Helical" evidence="12">
    <location>
        <begin position="168"/>
        <end position="190"/>
    </location>
</feature>
<comment type="cofactor">
    <cofactor evidence="11">
        <name>Zn(2+)</name>
        <dbReference type="ChEBI" id="CHEBI:29105"/>
    </cofactor>
    <text evidence="11">Binds 1 zinc ion per subunit.</text>
</comment>
<feature type="transmembrane region" description="Helical" evidence="12">
    <location>
        <begin position="12"/>
        <end position="35"/>
    </location>
</feature>
<name>A0A1Y5FGC5_9BACT</name>
<evidence type="ECO:0000256" key="6">
    <source>
        <dbReference type="ARBA" id="ARBA00022801"/>
    </source>
</evidence>
<organism evidence="14 15">
    <name type="scientific">Halobacteriovorax marinus</name>
    <dbReference type="NCBI Taxonomy" id="97084"/>
    <lineage>
        <taxon>Bacteria</taxon>
        <taxon>Pseudomonadati</taxon>
        <taxon>Bdellovibrionota</taxon>
        <taxon>Bacteriovoracia</taxon>
        <taxon>Bacteriovoracales</taxon>
        <taxon>Halobacteriovoraceae</taxon>
        <taxon>Halobacteriovorax</taxon>
    </lineage>
</organism>
<dbReference type="InterPro" id="IPR001915">
    <property type="entry name" value="Peptidase_M48"/>
</dbReference>
<keyword evidence="10 12" id="KW-0472">Membrane</keyword>
<keyword evidence="2" id="KW-1003">Cell membrane</keyword>
<comment type="subcellular location">
    <subcellularLocation>
        <location evidence="1">Cell membrane</location>
        <topology evidence="1">Multi-pass membrane protein</topology>
    </subcellularLocation>
</comment>
<dbReference type="GO" id="GO:0004222">
    <property type="term" value="F:metalloendopeptidase activity"/>
    <property type="evidence" value="ECO:0007669"/>
    <property type="project" value="InterPro"/>
</dbReference>
<evidence type="ECO:0000256" key="5">
    <source>
        <dbReference type="ARBA" id="ARBA00022723"/>
    </source>
</evidence>
<evidence type="ECO:0000259" key="13">
    <source>
        <dbReference type="Pfam" id="PF01435"/>
    </source>
</evidence>
<evidence type="ECO:0000256" key="12">
    <source>
        <dbReference type="SAM" id="Phobius"/>
    </source>
</evidence>
<evidence type="ECO:0000256" key="2">
    <source>
        <dbReference type="ARBA" id="ARBA00022475"/>
    </source>
</evidence>
<keyword evidence="3 11" id="KW-0645">Protease</keyword>
<keyword evidence="8 12" id="KW-1133">Transmembrane helix</keyword>
<comment type="similarity">
    <text evidence="11">Belongs to the peptidase M48 family.</text>
</comment>
<dbReference type="Gene3D" id="3.30.2010.10">
    <property type="entry name" value="Metalloproteases ('zincins'), catalytic domain"/>
    <property type="match status" value="1"/>
</dbReference>
<reference evidence="15" key="1">
    <citation type="journal article" date="2017" name="Proc. Natl. Acad. Sci. U.S.A.">
        <title>Simulation of Deepwater Horizon oil plume reveals substrate specialization within a complex community of hydrocarbon-degraders.</title>
        <authorList>
            <person name="Hu P."/>
            <person name="Dubinsky E.A."/>
            <person name="Probst A.J."/>
            <person name="Wang J."/>
            <person name="Sieber C.M.K."/>
            <person name="Tom L.M."/>
            <person name="Gardinali P."/>
            <person name="Banfield J.F."/>
            <person name="Atlas R.M."/>
            <person name="Andersen G.L."/>
        </authorList>
    </citation>
    <scope>NUCLEOTIDE SEQUENCE [LARGE SCALE GENOMIC DNA]</scope>
</reference>
<dbReference type="GO" id="GO:0046872">
    <property type="term" value="F:metal ion binding"/>
    <property type="evidence" value="ECO:0007669"/>
    <property type="project" value="UniProtKB-KW"/>
</dbReference>
<evidence type="ECO:0000256" key="4">
    <source>
        <dbReference type="ARBA" id="ARBA00022692"/>
    </source>
</evidence>
<keyword evidence="4 12" id="KW-0812">Transmembrane</keyword>
<keyword evidence="7 11" id="KW-0862">Zinc</keyword>
<dbReference type="PANTHER" id="PTHR43221:SF1">
    <property type="entry name" value="PROTEASE HTPX"/>
    <property type="match status" value="1"/>
</dbReference>
<evidence type="ECO:0000313" key="14">
    <source>
        <dbReference type="EMBL" id="OUR99816.1"/>
    </source>
</evidence>
<proteinExistence type="inferred from homology"/>
<evidence type="ECO:0000256" key="10">
    <source>
        <dbReference type="ARBA" id="ARBA00023136"/>
    </source>
</evidence>
<evidence type="ECO:0000256" key="7">
    <source>
        <dbReference type="ARBA" id="ARBA00022833"/>
    </source>
</evidence>
<evidence type="ECO:0000256" key="3">
    <source>
        <dbReference type="ARBA" id="ARBA00022670"/>
    </source>
</evidence>
<dbReference type="AlphaFoldDB" id="A0A1Y5FGC5"/>
<sequence length="260" mass="29396">MSVALVSGVTAFLFFKSILLTLLFLSTPFFFAKFYKISKHVTLRAIAAKELGRERFSKIYEMVDLLAIKAELNYVPSLYLIPSDLPNSMAIGDSHESGIGISYGLINHLNTFELYGVLAHEISHIKNQDYKTLKLLHISYAMVSLLSFFVNILVLLSLPLVLMGKVSIGLPILLAALFAPNFIQLLILGLMRNYEYNADLTASQLTGDPLYLASALLKINEFQRSRLKNFLIHRVDDETHWLDTHPSSLSRVRRLYKLSK</sequence>
<feature type="domain" description="Peptidase M48" evidence="13">
    <location>
        <begin position="56"/>
        <end position="257"/>
    </location>
</feature>
<protein>
    <recommendedName>
        <fullName evidence="13">Peptidase M48 domain-containing protein</fullName>
    </recommendedName>
</protein>
<dbReference type="Proteomes" id="UP000196531">
    <property type="component" value="Unassembled WGS sequence"/>
</dbReference>
<dbReference type="InterPro" id="IPR050083">
    <property type="entry name" value="HtpX_protease"/>
</dbReference>
<keyword evidence="6 11" id="KW-0378">Hydrolase</keyword>
<evidence type="ECO:0000313" key="15">
    <source>
        <dbReference type="Proteomes" id="UP000196531"/>
    </source>
</evidence>
<accession>A0A1Y5FGC5</accession>
<evidence type="ECO:0000256" key="9">
    <source>
        <dbReference type="ARBA" id="ARBA00023049"/>
    </source>
</evidence>
<keyword evidence="9 11" id="KW-0482">Metalloprotease</keyword>
<gene>
    <name evidence="14" type="ORF">A9Q84_01965</name>
</gene>
<evidence type="ECO:0000256" key="11">
    <source>
        <dbReference type="RuleBase" id="RU003983"/>
    </source>
</evidence>
<dbReference type="GO" id="GO:0006508">
    <property type="term" value="P:proteolysis"/>
    <property type="evidence" value="ECO:0007669"/>
    <property type="project" value="UniProtKB-KW"/>
</dbReference>
<feature type="transmembrane region" description="Helical" evidence="12">
    <location>
        <begin position="140"/>
        <end position="162"/>
    </location>
</feature>